<dbReference type="EMBL" id="JAKLMC020000009">
    <property type="protein sequence ID" value="KAK5954334.1"/>
    <property type="molecule type" value="Genomic_DNA"/>
</dbReference>
<comment type="caution">
    <text evidence="1">The sequence shown here is derived from an EMBL/GenBank/DDBJ whole genome shotgun (WGS) entry which is preliminary data.</text>
</comment>
<evidence type="ECO:0008006" key="3">
    <source>
        <dbReference type="Google" id="ProtNLM"/>
    </source>
</evidence>
<accession>A0AAN8I6B5</accession>
<dbReference type="AlphaFoldDB" id="A0AAN8I6B5"/>
<proteinExistence type="predicted"/>
<protein>
    <recommendedName>
        <fullName evidence="3">F-box domain-containing protein</fullName>
    </recommendedName>
</protein>
<name>A0AAN8I6B5_9EURO</name>
<keyword evidence="2" id="KW-1185">Reference proteome</keyword>
<organism evidence="1 2">
    <name type="scientific">Knufia fluminis</name>
    <dbReference type="NCBI Taxonomy" id="191047"/>
    <lineage>
        <taxon>Eukaryota</taxon>
        <taxon>Fungi</taxon>
        <taxon>Dikarya</taxon>
        <taxon>Ascomycota</taxon>
        <taxon>Pezizomycotina</taxon>
        <taxon>Eurotiomycetes</taxon>
        <taxon>Chaetothyriomycetidae</taxon>
        <taxon>Chaetothyriales</taxon>
        <taxon>Trichomeriaceae</taxon>
        <taxon>Knufia</taxon>
    </lineage>
</organism>
<reference evidence="1 2" key="1">
    <citation type="submission" date="2022-12" db="EMBL/GenBank/DDBJ databases">
        <title>Genomic features and morphological characterization of a novel Knufia sp. strain isolated from spacecraft assembly facility.</title>
        <authorList>
            <person name="Teixeira M."/>
            <person name="Chander A.M."/>
            <person name="Stajich J.E."/>
            <person name="Venkateswaran K."/>
        </authorList>
    </citation>
    <scope>NUCLEOTIDE SEQUENCE [LARGE SCALE GENOMIC DNA]</scope>
    <source>
        <strain evidence="1 2">FJI-L2-BK-P2</strain>
    </source>
</reference>
<evidence type="ECO:0000313" key="2">
    <source>
        <dbReference type="Proteomes" id="UP001316803"/>
    </source>
</evidence>
<sequence length="158" mass="18770">MASINDLPTEILRMIFQHLQVIQPAVIDRYQVVYTEGWVRTKNSLVIDRAILVKPAKTVRDFLDENHSEHYLRSINRAEDDITIFECMRVCTIWRTILWDMVVLEDERAKKLGWRWKRDADLKRCLRWLGRPKRQSEGPIVGPFSRFVVVDEDSDEEL</sequence>
<gene>
    <name evidence="1" type="ORF">OHC33_004907</name>
</gene>
<evidence type="ECO:0000313" key="1">
    <source>
        <dbReference type="EMBL" id="KAK5954334.1"/>
    </source>
</evidence>
<dbReference type="Proteomes" id="UP001316803">
    <property type="component" value="Unassembled WGS sequence"/>
</dbReference>